<protein>
    <submittedName>
        <fullName evidence="1">Uncharacterized protein</fullName>
    </submittedName>
</protein>
<evidence type="ECO:0000313" key="2">
    <source>
        <dbReference type="Proteomes" id="UP001060215"/>
    </source>
</evidence>
<organism evidence="1 2">
    <name type="scientific">Camellia lanceoleosa</name>
    <dbReference type="NCBI Taxonomy" id="1840588"/>
    <lineage>
        <taxon>Eukaryota</taxon>
        <taxon>Viridiplantae</taxon>
        <taxon>Streptophyta</taxon>
        <taxon>Embryophyta</taxon>
        <taxon>Tracheophyta</taxon>
        <taxon>Spermatophyta</taxon>
        <taxon>Magnoliopsida</taxon>
        <taxon>eudicotyledons</taxon>
        <taxon>Gunneridae</taxon>
        <taxon>Pentapetalae</taxon>
        <taxon>asterids</taxon>
        <taxon>Ericales</taxon>
        <taxon>Theaceae</taxon>
        <taxon>Camellia</taxon>
    </lineage>
</organism>
<gene>
    <name evidence="1" type="ORF">LOK49_LG15G00868</name>
</gene>
<comment type="caution">
    <text evidence="1">The sequence shown here is derived from an EMBL/GenBank/DDBJ whole genome shotgun (WGS) entry which is preliminary data.</text>
</comment>
<dbReference type="Proteomes" id="UP001060215">
    <property type="component" value="Chromosome 11"/>
</dbReference>
<reference evidence="1 2" key="1">
    <citation type="journal article" date="2022" name="Plant J.">
        <title>Chromosome-level genome of Camellia lanceoleosa provides a valuable resource for understanding genome evolution and self-incompatibility.</title>
        <authorList>
            <person name="Gong W."/>
            <person name="Xiao S."/>
            <person name="Wang L."/>
            <person name="Liao Z."/>
            <person name="Chang Y."/>
            <person name="Mo W."/>
            <person name="Hu G."/>
            <person name="Li W."/>
            <person name="Zhao G."/>
            <person name="Zhu H."/>
            <person name="Hu X."/>
            <person name="Ji K."/>
            <person name="Xiang X."/>
            <person name="Song Q."/>
            <person name="Yuan D."/>
            <person name="Jin S."/>
            <person name="Zhang L."/>
        </authorList>
    </citation>
    <scope>NUCLEOTIDE SEQUENCE [LARGE SCALE GENOMIC DNA]</scope>
    <source>
        <strain evidence="1">SQ_2022a</strain>
    </source>
</reference>
<name>A0ACC0F478_9ERIC</name>
<dbReference type="EMBL" id="CM045768">
    <property type="protein sequence ID" value="KAI7983358.1"/>
    <property type="molecule type" value="Genomic_DNA"/>
</dbReference>
<proteinExistence type="predicted"/>
<evidence type="ECO:0000313" key="1">
    <source>
        <dbReference type="EMBL" id="KAI7983358.1"/>
    </source>
</evidence>
<sequence>MSPPNKKQQRQHLLNIQDHDQGPVDVMQEGHHQNPIDIMRQSTEPGAPLPLPFPPSNWSTRRRKRQSSRQDKNEADQSSSTVPQENKLYIVKKEAEEHFRALNTSKISEVDIEISDAENETYHMKLEVYPKTGTNSDAYKITWKSFGVKLIEDKAESCSTVDVMIQSKPE</sequence>
<keyword evidence="2" id="KW-1185">Reference proteome</keyword>
<accession>A0ACC0F478</accession>